<feature type="region of interest" description="Disordered" evidence="1">
    <location>
        <begin position="106"/>
        <end position="207"/>
    </location>
</feature>
<dbReference type="EMBL" id="AACS02000009">
    <property type="protein sequence ID" value="EAU89538.2"/>
    <property type="molecule type" value="Genomic_DNA"/>
</dbReference>
<feature type="transmembrane region" description="Helical" evidence="2">
    <location>
        <begin position="228"/>
        <end position="250"/>
    </location>
</feature>
<feature type="region of interest" description="Disordered" evidence="1">
    <location>
        <begin position="448"/>
        <end position="468"/>
    </location>
</feature>
<feature type="signal peptide" evidence="3">
    <location>
        <begin position="1"/>
        <end position="19"/>
    </location>
</feature>
<dbReference type="OMA" id="CANQPSA"/>
<dbReference type="KEGG" id="cci:CC1G_02427"/>
<feature type="region of interest" description="Disordered" evidence="1">
    <location>
        <begin position="301"/>
        <end position="419"/>
    </location>
</feature>
<feature type="compositionally biased region" description="Low complexity" evidence="1">
    <location>
        <begin position="151"/>
        <end position="203"/>
    </location>
</feature>
<sequence>MRIPTLLCLVSSSIWTINAIPAPQPVESSGAIQPGPWHHATTQHESPAFTPTDSLVRRTGIALRPPWEIFCILTGGTPRPTHPALAVETSISSGDDYVAVQQTVPALPLDSPTPTSVSPFFAPTSQPESQRHPSPYPTRTSASPSSDSQDTTSRAQAFSTTAFTSTEPSSTSSQSNSPDESASSPAPSSDLTHSVSSSVDSPLQTDISEGDRKALEAEALSKAKRISYFKIVAIVIAAFALLALIIFFLVDPRTSRAFRHKRIEPKSSGSRPISSWFPFPTPPPPVRTRKPVKYEQQNFENMEKSSGNGPLPPPRSKFSVSSSEYSQRSRDSGGSTDTLLAENTRANVFIPPIRLDSPPVRPPRPPTADSPATIPDAIYFTPENQAYMDPSFDPSDCPMARDRPESTRTNTTSSDSPLLPPSLFFTMEENNPSSPSIIRRPLPSYGSVSSAPINRSSSSQLLDPNGGRLLTDDTPFHRERVNSAPMFMGNPFSDPDPQLLITDPVAIRVLQHRRSRSTSGWAYPKKKPDESYKPGVEEEESYRGVVGVAI</sequence>
<feature type="compositionally biased region" description="Polar residues" evidence="1">
    <location>
        <begin position="448"/>
        <end position="462"/>
    </location>
</feature>
<evidence type="ECO:0000313" key="4">
    <source>
        <dbReference type="EMBL" id="EAU89538.2"/>
    </source>
</evidence>
<keyword evidence="2" id="KW-1133">Transmembrane helix</keyword>
<feature type="region of interest" description="Disordered" evidence="1">
    <location>
        <begin position="516"/>
        <end position="538"/>
    </location>
</feature>
<dbReference type="InParanoid" id="A8NBG7"/>
<feature type="compositionally biased region" description="Polar residues" evidence="1">
    <location>
        <begin position="112"/>
        <end position="128"/>
    </location>
</feature>
<dbReference type="VEuPathDB" id="FungiDB:CC1G_02427"/>
<gene>
    <name evidence="4" type="ORF">CC1G_02427</name>
</gene>
<dbReference type="HOGENOM" id="CLU_495221_0_0_1"/>
<evidence type="ECO:0000256" key="2">
    <source>
        <dbReference type="SAM" id="Phobius"/>
    </source>
</evidence>
<evidence type="ECO:0000313" key="5">
    <source>
        <dbReference type="Proteomes" id="UP000001861"/>
    </source>
</evidence>
<feature type="compositionally biased region" description="Polar residues" evidence="1">
    <location>
        <begin position="137"/>
        <end position="150"/>
    </location>
</feature>
<feature type="region of interest" description="Disordered" evidence="1">
    <location>
        <begin position="261"/>
        <end position="289"/>
    </location>
</feature>
<keyword evidence="2" id="KW-0472">Membrane</keyword>
<organism evidence="4 5">
    <name type="scientific">Coprinopsis cinerea (strain Okayama-7 / 130 / ATCC MYA-4618 / FGSC 9003)</name>
    <name type="common">Inky cap fungus</name>
    <name type="synonym">Hormographiella aspergillata</name>
    <dbReference type="NCBI Taxonomy" id="240176"/>
    <lineage>
        <taxon>Eukaryota</taxon>
        <taxon>Fungi</taxon>
        <taxon>Dikarya</taxon>
        <taxon>Basidiomycota</taxon>
        <taxon>Agaricomycotina</taxon>
        <taxon>Agaricomycetes</taxon>
        <taxon>Agaricomycetidae</taxon>
        <taxon>Agaricales</taxon>
        <taxon>Agaricineae</taxon>
        <taxon>Psathyrellaceae</taxon>
        <taxon>Coprinopsis</taxon>
    </lineage>
</organism>
<dbReference type="GeneID" id="6008649"/>
<keyword evidence="3" id="KW-0732">Signal</keyword>
<feature type="chain" id="PRO_5002727185" evidence="3">
    <location>
        <begin position="20"/>
        <end position="550"/>
    </location>
</feature>
<accession>A8NBG7</accession>
<dbReference type="Proteomes" id="UP000001861">
    <property type="component" value="Unassembled WGS sequence"/>
</dbReference>
<dbReference type="AlphaFoldDB" id="A8NBG7"/>
<keyword evidence="2" id="KW-0812">Transmembrane</keyword>
<dbReference type="RefSeq" id="XP_001832165.2">
    <property type="nucleotide sequence ID" value="XM_001832113.2"/>
</dbReference>
<feature type="compositionally biased region" description="Basic and acidic residues" evidence="1">
    <location>
        <begin position="526"/>
        <end position="536"/>
    </location>
</feature>
<evidence type="ECO:0000256" key="3">
    <source>
        <dbReference type="SAM" id="SignalP"/>
    </source>
</evidence>
<name>A8NBG7_COPC7</name>
<feature type="compositionally biased region" description="Pro residues" evidence="1">
    <location>
        <begin position="359"/>
        <end position="368"/>
    </location>
</feature>
<reference evidence="4 5" key="1">
    <citation type="journal article" date="2010" name="Proc. Natl. Acad. Sci. U.S.A.">
        <title>Insights into evolution of multicellular fungi from the assembled chromosomes of the mushroom Coprinopsis cinerea (Coprinus cinereus).</title>
        <authorList>
            <person name="Stajich J.E."/>
            <person name="Wilke S.K."/>
            <person name="Ahren D."/>
            <person name="Au C.H."/>
            <person name="Birren B.W."/>
            <person name="Borodovsky M."/>
            <person name="Burns C."/>
            <person name="Canback B."/>
            <person name="Casselton L.A."/>
            <person name="Cheng C.K."/>
            <person name="Deng J."/>
            <person name="Dietrich F.S."/>
            <person name="Fargo D.C."/>
            <person name="Farman M.L."/>
            <person name="Gathman A.C."/>
            <person name="Goldberg J."/>
            <person name="Guigo R."/>
            <person name="Hoegger P.J."/>
            <person name="Hooker J.B."/>
            <person name="Huggins A."/>
            <person name="James T.Y."/>
            <person name="Kamada T."/>
            <person name="Kilaru S."/>
            <person name="Kodira C."/>
            <person name="Kues U."/>
            <person name="Kupfer D."/>
            <person name="Kwan H.S."/>
            <person name="Lomsadze A."/>
            <person name="Li W."/>
            <person name="Lilly W.W."/>
            <person name="Ma L.J."/>
            <person name="Mackey A.J."/>
            <person name="Manning G."/>
            <person name="Martin F."/>
            <person name="Muraguchi H."/>
            <person name="Natvig D.O."/>
            <person name="Palmerini H."/>
            <person name="Ramesh M.A."/>
            <person name="Rehmeyer C.J."/>
            <person name="Roe B.A."/>
            <person name="Shenoy N."/>
            <person name="Stanke M."/>
            <person name="Ter-Hovhannisyan V."/>
            <person name="Tunlid A."/>
            <person name="Velagapudi R."/>
            <person name="Vision T.J."/>
            <person name="Zeng Q."/>
            <person name="Zolan M.E."/>
            <person name="Pukkila P.J."/>
        </authorList>
    </citation>
    <scope>NUCLEOTIDE SEQUENCE [LARGE SCALE GENOMIC DNA]</scope>
    <source>
        <strain evidence="5">Okayama-7 / 130 / ATCC MYA-4618 / FGSC 9003</strain>
    </source>
</reference>
<comment type="caution">
    <text evidence="4">The sequence shown here is derived from an EMBL/GenBank/DDBJ whole genome shotgun (WGS) entry which is preliminary data.</text>
</comment>
<proteinExistence type="predicted"/>
<evidence type="ECO:0000256" key="1">
    <source>
        <dbReference type="SAM" id="MobiDB-lite"/>
    </source>
</evidence>
<keyword evidence="5" id="KW-1185">Reference proteome</keyword>
<protein>
    <submittedName>
        <fullName evidence="4">Uncharacterized protein</fullName>
    </submittedName>
</protein>
<dbReference type="OrthoDB" id="3056408at2759"/>